<reference evidence="13" key="1">
    <citation type="submission" date="2018-05" db="EMBL/GenBank/DDBJ databases">
        <authorList>
            <person name="Lanie J.A."/>
            <person name="Ng W.-L."/>
            <person name="Kazmierczak K.M."/>
            <person name="Andrzejewski T.M."/>
            <person name="Davidsen T.M."/>
            <person name="Wayne K.J."/>
            <person name="Tettelin H."/>
            <person name="Glass J.I."/>
            <person name="Rusch D."/>
            <person name="Podicherti R."/>
            <person name="Tsui H.-C.T."/>
            <person name="Winkler M.E."/>
        </authorList>
    </citation>
    <scope>NUCLEOTIDE SEQUENCE</scope>
</reference>
<protein>
    <recommendedName>
        <fullName evidence="4">Homoserine kinase</fullName>
        <ecNumber evidence="3">2.7.1.39</ecNumber>
    </recommendedName>
</protein>
<evidence type="ECO:0000256" key="1">
    <source>
        <dbReference type="ARBA" id="ARBA00005015"/>
    </source>
</evidence>
<dbReference type="SUPFAM" id="SSF55060">
    <property type="entry name" value="GHMP Kinase, C-terminal domain"/>
    <property type="match status" value="1"/>
</dbReference>
<evidence type="ECO:0000256" key="3">
    <source>
        <dbReference type="ARBA" id="ARBA00012078"/>
    </source>
</evidence>
<proteinExistence type="inferred from homology"/>
<comment type="pathway">
    <text evidence="1">Amino-acid biosynthesis; L-threonine biosynthesis; L-threonine from L-aspartate: step 4/5.</text>
</comment>
<evidence type="ECO:0000259" key="11">
    <source>
        <dbReference type="Pfam" id="PF00288"/>
    </source>
</evidence>
<evidence type="ECO:0000256" key="4">
    <source>
        <dbReference type="ARBA" id="ARBA00017858"/>
    </source>
</evidence>
<sequence>MGSITIKSHVEIKVPATTANLGPGFDCLGMALDIWNTVRLGTGGSSIKIVGEGANLLSTDHDNLVYTSAAALFHEIGEPVPPLMIACKNEVPLGRGLGSSSTAVVGGLVAANALCGEPLSQDDLLGLAVRIEGHPDNVTPALFGGCQIVVADETKLITSEVPLGRELWAVLYIPSQQMPTHQARGLLGAQVSRADAVFNMGRTALLVNALISGDLELLKTATQDRLHQNARGILFPAMHLIIRAALEAGASGAFLSGAGSTILALTHDREMTVGYEMADMANKAGVPGNVKITKISSQGARVVSVE</sequence>
<keyword evidence="9" id="KW-0418">Kinase</keyword>
<dbReference type="PRINTS" id="PR00958">
    <property type="entry name" value="HOMSERKINASE"/>
</dbReference>
<dbReference type="PANTHER" id="PTHR20861:SF1">
    <property type="entry name" value="HOMOSERINE KINASE"/>
    <property type="match status" value="1"/>
</dbReference>
<evidence type="ECO:0000259" key="12">
    <source>
        <dbReference type="Pfam" id="PF08544"/>
    </source>
</evidence>
<evidence type="ECO:0000256" key="6">
    <source>
        <dbReference type="ARBA" id="ARBA00022679"/>
    </source>
</evidence>
<dbReference type="Pfam" id="PF00288">
    <property type="entry name" value="GHMP_kinases_N"/>
    <property type="match status" value="1"/>
</dbReference>
<keyword evidence="10" id="KW-0067">ATP-binding</keyword>
<dbReference type="EMBL" id="UINC01039678">
    <property type="protein sequence ID" value="SVB38508.1"/>
    <property type="molecule type" value="Genomic_DNA"/>
</dbReference>
<dbReference type="GO" id="GO:0004413">
    <property type="term" value="F:homoserine kinase activity"/>
    <property type="evidence" value="ECO:0007669"/>
    <property type="project" value="UniProtKB-EC"/>
</dbReference>
<evidence type="ECO:0000256" key="7">
    <source>
        <dbReference type="ARBA" id="ARBA00022697"/>
    </source>
</evidence>
<dbReference type="Gene3D" id="3.30.70.890">
    <property type="entry name" value="GHMP kinase, C-terminal domain"/>
    <property type="match status" value="1"/>
</dbReference>
<evidence type="ECO:0000256" key="8">
    <source>
        <dbReference type="ARBA" id="ARBA00022741"/>
    </source>
</evidence>
<dbReference type="Pfam" id="PF08544">
    <property type="entry name" value="GHMP_kinases_C"/>
    <property type="match status" value="1"/>
</dbReference>
<accession>A0A382DJD5</accession>
<evidence type="ECO:0000313" key="13">
    <source>
        <dbReference type="EMBL" id="SVB38508.1"/>
    </source>
</evidence>
<feature type="domain" description="GHMP kinase N-terminal" evidence="11">
    <location>
        <begin position="63"/>
        <end position="145"/>
    </location>
</feature>
<dbReference type="EC" id="2.7.1.39" evidence="3"/>
<dbReference type="GO" id="GO:0009088">
    <property type="term" value="P:threonine biosynthetic process"/>
    <property type="evidence" value="ECO:0007669"/>
    <property type="project" value="UniProtKB-UniPathway"/>
</dbReference>
<dbReference type="PIRSF" id="PIRSF000676">
    <property type="entry name" value="Homoser_kin"/>
    <property type="match status" value="1"/>
</dbReference>
<keyword evidence="6" id="KW-0808">Transferase</keyword>
<dbReference type="InterPro" id="IPR020568">
    <property type="entry name" value="Ribosomal_Su5_D2-typ_SF"/>
</dbReference>
<dbReference type="AlphaFoldDB" id="A0A382DJD5"/>
<name>A0A382DJD5_9ZZZZ</name>
<dbReference type="InterPro" id="IPR000870">
    <property type="entry name" value="Homoserine_kinase"/>
</dbReference>
<evidence type="ECO:0000256" key="10">
    <source>
        <dbReference type="ARBA" id="ARBA00022840"/>
    </source>
</evidence>
<keyword evidence="8" id="KW-0547">Nucleotide-binding</keyword>
<dbReference type="InterPro" id="IPR006204">
    <property type="entry name" value="GHMP_kinase_N_dom"/>
</dbReference>
<dbReference type="InterPro" id="IPR013750">
    <property type="entry name" value="GHMP_kinase_C_dom"/>
</dbReference>
<evidence type="ECO:0000256" key="2">
    <source>
        <dbReference type="ARBA" id="ARBA00007370"/>
    </source>
</evidence>
<dbReference type="UniPathway" id="UPA00050">
    <property type="reaction ID" value="UER00064"/>
</dbReference>
<dbReference type="SUPFAM" id="SSF54211">
    <property type="entry name" value="Ribosomal protein S5 domain 2-like"/>
    <property type="match status" value="1"/>
</dbReference>
<dbReference type="PROSITE" id="PS00627">
    <property type="entry name" value="GHMP_KINASES_ATP"/>
    <property type="match status" value="1"/>
</dbReference>
<dbReference type="InterPro" id="IPR036554">
    <property type="entry name" value="GHMP_kinase_C_sf"/>
</dbReference>
<dbReference type="InterPro" id="IPR014721">
    <property type="entry name" value="Ribsml_uS5_D2-typ_fold_subgr"/>
</dbReference>
<comment type="similarity">
    <text evidence="2">Belongs to the GHMP kinase family. Homoserine kinase subfamily.</text>
</comment>
<feature type="domain" description="GHMP kinase C-terminal" evidence="12">
    <location>
        <begin position="209"/>
        <end position="269"/>
    </location>
</feature>
<dbReference type="NCBIfam" id="TIGR00191">
    <property type="entry name" value="thrB"/>
    <property type="match status" value="1"/>
</dbReference>
<dbReference type="Gene3D" id="3.30.230.10">
    <property type="match status" value="1"/>
</dbReference>
<gene>
    <name evidence="13" type="ORF">METZ01_LOCUS191362</name>
</gene>
<organism evidence="13">
    <name type="scientific">marine metagenome</name>
    <dbReference type="NCBI Taxonomy" id="408172"/>
    <lineage>
        <taxon>unclassified sequences</taxon>
        <taxon>metagenomes</taxon>
        <taxon>ecological metagenomes</taxon>
    </lineage>
</organism>
<keyword evidence="7" id="KW-0791">Threonine biosynthesis</keyword>
<dbReference type="GO" id="GO:0005524">
    <property type="term" value="F:ATP binding"/>
    <property type="evidence" value="ECO:0007669"/>
    <property type="project" value="UniProtKB-KW"/>
</dbReference>
<evidence type="ECO:0000256" key="5">
    <source>
        <dbReference type="ARBA" id="ARBA00022605"/>
    </source>
</evidence>
<dbReference type="InterPro" id="IPR006203">
    <property type="entry name" value="GHMP_knse_ATP-bd_CS"/>
</dbReference>
<keyword evidence="5" id="KW-0028">Amino-acid biosynthesis</keyword>
<dbReference type="HAMAP" id="MF_00384">
    <property type="entry name" value="Homoser_kinase"/>
    <property type="match status" value="1"/>
</dbReference>
<dbReference type="PANTHER" id="PTHR20861">
    <property type="entry name" value="HOMOSERINE/4-DIPHOSPHOCYTIDYL-2-C-METHYL-D-ERYTHRITOL KINASE"/>
    <property type="match status" value="1"/>
</dbReference>
<evidence type="ECO:0000256" key="9">
    <source>
        <dbReference type="ARBA" id="ARBA00022777"/>
    </source>
</evidence>